<evidence type="ECO:0000259" key="5">
    <source>
        <dbReference type="PROSITE" id="PS50893"/>
    </source>
</evidence>
<evidence type="ECO:0000313" key="7">
    <source>
        <dbReference type="EMBL" id="QAS70606.1"/>
    </source>
</evidence>
<feature type="domain" description="ABC transporter" evidence="5">
    <location>
        <begin position="10"/>
        <end position="245"/>
    </location>
</feature>
<keyword evidence="4 6" id="KW-0067">ATP-binding</keyword>
<evidence type="ECO:0000313" key="9">
    <source>
        <dbReference type="Proteomes" id="UP001167919"/>
    </source>
</evidence>
<sequence>MVEEKKDDMIQFIGVEKYYGHFHALKNINLTIERGETVVLIGPSGSGKSTLIRAINGLEPIQEGHLIVNGFDLNDPKTDIDKIRKRVGMVFQHFNLYNNKSVLENVMLAPRIVNHVPEEENEKYALELLERVGLQDKAGSMPSMLSGGQKQRVAIARSLAMKPMALLFDEPTSALDPEMIGDVLRIIQGIAKDSDLTSLIVTHEMNFAQNVANRVIFMADGEILEDSKTSDFFKKPKSARAQQFVDQVQNH</sequence>
<dbReference type="PANTHER" id="PTHR43166:SF4">
    <property type="entry name" value="PHOSPHONATES IMPORT ATP-BINDING PROTEIN PHNC"/>
    <property type="match status" value="1"/>
</dbReference>
<proteinExistence type="inferred from homology"/>
<protein>
    <submittedName>
        <fullName evidence="6">Amino acid ABC transporter ATP-binding protein</fullName>
    </submittedName>
</protein>
<dbReference type="SUPFAM" id="SSF52540">
    <property type="entry name" value="P-loop containing nucleoside triphosphate hydrolases"/>
    <property type="match status" value="1"/>
</dbReference>
<evidence type="ECO:0000256" key="2">
    <source>
        <dbReference type="ARBA" id="ARBA00022448"/>
    </source>
</evidence>
<dbReference type="AlphaFoldDB" id="A0AAJ1R9E7"/>
<dbReference type="PANTHER" id="PTHR43166">
    <property type="entry name" value="AMINO ACID IMPORT ATP-BINDING PROTEIN"/>
    <property type="match status" value="1"/>
</dbReference>
<reference evidence="6" key="2">
    <citation type="submission" date="2019-01" db="EMBL/GenBank/DDBJ databases">
        <title>Oenococcus sicerae UCMA17102.</title>
        <authorList>
            <person name="Cousin F.J."/>
            <person name="Le Guellec R."/>
            <person name="Cretenet M."/>
        </authorList>
    </citation>
    <scope>NUCLEOTIDE SEQUENCE</scope>
    <source>
        <strain evidence="6">UCMA17102</strain>
    </source>
</reference>
<evidence type="ECO:0000313" key="8">
    <source>
        <dbReference type="Proteomes" id="UP000286907"/>
    </source>
</evidence>
<evidence type="ECO:0000256" key="4">
    <source>
        <dbReference type="ARBA" id="ARBA00022840"/>
    </source>
</evidence>
<reference evidence="7 8" key="1">
    <citation type="journal article" date="2019" name="Syst. Appl. Microbiol.">
        <title>Oenococcus sicerae sp. nov., isolated from French cider.</title>
        <authorList>
            <person name="Cousin F.J."/>
            <person name="Le Guellec R."/>
            <person name="Chagnot C."/>
            <person name="Goux D."/>
            <person name="Dalmasso M."/>
            <person name="Laplace J.M."/>
            <person name="Cretenet M."/>
        </authorList>
    </citation>
    <scope>NUCLEOTIDE SEQUENCE [LARGE SCALE GENOMIC DNA]</scope>
    <source>
        <strain evidence="7 8">UCMA 15228</strain>
    </source>
</reference>
<dbReference type="Proteomes" id="UP000286907">
    <property type="component" value="Chromosome"/>
</dbReference>
<gene>
    <name evidence="7" type="ORF">DLJ48_02485</name>
    <name evidence="6" type="ORF">EVC35_05790</name>
</gene>
<evidence type="ECO:0000313" key="6">
    <source>
        <dbReference type="EMBL" id="MDN6900513.1"/>
    </source>
</evidence>
<dbReference type="PROSITE" id="PS50893">
    <property type="entry name" value="ABC_TRANSPORTER_2"/>
    <property type="match status" value="1"/>
</dbReference>
<dbReference type="PROSITE" id="PS00211">
    <property type="entry name" value="ABC_TRANSPORTER_1"/>
    <property type="match status" value="1"/>
</dbReference>
<dbReference type="GO" id="GO:0005524">
    <property type="term" value="F:ATP binding"/>
    <property type="evidence" value="ECO:0007669"/>
    <property type="project" value="UniProtKB-KW"/>
</dbReference>
<evidence type="ECO:0000256" key="3">
    <source>
        <dbReference type="ARBA" id="ARBA00022741"/>
    </source>
</evidence>
<dbReference type="SMART" id="SM00382">
    <property type="entry name" value="AAA"/>
    <property type="match status" value="1"/>
</dbReference>
<accession>A0AAJ1R9E7</accession>
<dbReference type="InterPro" id="IPR017871">
    <property type="entry name" value="ABC_transporter-like_CS"/>
</dbReference>
<comment type="similarity">
    <text evidence="1">Belongs to the ABC transporter superfamily.</text>
</comment>
<dbReference type="PIRSF" id="PIRSF039085">
    <property type="entry name" value="ABC_ATPase_HisP"/>
    <property type="match status" value="1"/>
</dbReference>
<reference evidence="7" key="3">
    <citation type="submission" date="2020-01" db="EMBL/GenBank/DDBJ databases">
        <authorList>
            <person name="Cousin F.J."/>
            <person name="Le Guellec R."/>
            <person name="Cretenet M."/>
        </authorList>
    </citation>
    <scope>NUCLEOTIDE SEQUENCE</scope>
    <source>
        <strain evidence="7">UCMA 15228</strain>
    </source>
</reference>
<keyword evidence="8" id="KW-1185">Reference proteome</keyword>
<dbReference type="GO" id="GO:0016887">
    <property type="term" value="F:ATP hydrolysis activity"/>
    <property type="evidence" value="ECO:0007669"/>
    <property type="project" value="InterPro"/>
</dbReference>
<dbReference type="Proteomes" id="UP001167919">
    <property type="component" value="Unassembled WGS sequence"/>
</dbReference>
<dbReference type="CDD" id="cd03262">
    <property type="entry name" value="ABC_HisP_GlnQ"/>
    <property type="match status" value="1"/>
</dbReference>
<dbReference type="InterPro" id="IPR003593">
    <property type="entry name" value="AAA+_ATPase"/>
</dbReference>
<dbReference type="EMBL" id="SDWY01000003">
    <property type="protein sequence ID" value="MDN6900513.1"/>
    <property type="molecule type" value="Genomic_DNA"/>
</dbReference>
<dbReference type="InterPro" id="IPR003439">
    <property type="entry name" value="ABC_transporter-like_ATP-bd"/>
</dbReference>
<dbReference type="Gene3D" id="3.40.50.300">
    <property type="entry name" value="P-loop containing nucleotide triphosphate hydrolases"/>
    <property type="match status" value="1"/>
</dbReference>
<dbReference type="GO" id="GO:0015424">
    <property type="term" value="F:ABC-type amino acid transporter activity"/>
    <property type="evidence" value="ECO:0007669"/>
    <property type="project" value="InterPro"/>
</dbReference>
<dbReference type="InterPro" id="IPR027417">
    <property type="entry name" value="P-loop_NTPase"/>
</dbReference>
<organism evidence="6 9">
    <name type="scientific">Oenococcus sicerae</name>
    <dbReference type="NCBI Taxonomy" id="2203724"/>
    <lineage>
        <taxon>Bacteria</taxon>
        <taxon>Bacillati</taxon>
        <taxon>Bacillota</taxon>
        <taxon>Bacilli</taxon>
        <taxon>Lactobacillales</taxon>
        <taxon>Lactobacillaceae</taxon>
        <taxon>Oenococcus</taxon>
    </lineage>
</organism>
<keyword evidence="3" id="KW-0547">Nucleotide-binding</keyword>
<dbReference type="FunFam" id="3.40.50.300:FF:000020">
    <property type="entry name" value="Amino acid ABC transporter ATP-binding component"/>
    <property type="match status" value="1"/>
</dbReference>
<name>A0AAJ1R9E7_9LACO</name>
<dbReference type="InterPro" id="IPR050086">
    <property type="entry name" value="MetN_ABC_transporter-like"/>
</dbReference>
<keyword evidence="2" id="KW-0813">Transport</keyword>
<evidence type="ECO:0000256" key="1">
    <source>
        <dbReference type="ARBA" id="ARBA00005417"/>
    </source>
</evidence>
<dbReference type="RefSeq" id="WP_128685601.1">
    <property type="nucleotide sequence ID" value="NZ_CP029684.2"/>
</dbReference>
<dbReference type="Pfam" id="PF00005">
    <property type="entry name" value="ABC_tran"/>
    <property type="match status" value="1"/>
</dbReference>
<dbReference type="EMBL" id="CP029684">
    <property type="protein sequence ID" value="QAS70606.1"/>
    <property type="molecule type" value="Genomic_DNA"/>
</dbReference>
<dbReference type="InterPro" id="IPR030679">
    <property type="entry name" value="ABC_ATPase_HisP-typ"/>
</dbReference>